<evidence type="ECO:0000256" key="2">
    <source>
        <dbReference type="ARBA" id="ARBA00005992"/>
    </source>
</evidence>
<gene>
    <name evidence="11" type="ORF">FY036_06480</name>
</gene>
<dbReference type="SUPFAM" id="SSF141523">
    <property type="entry name" value="L,D-transpeptidase catalytic domain-like"/>
    <property type="match status" value="1"/>
</dbReference>
<comment type="caution">
    <text evidence="11">The sequence shown here is derived from an EMBL/GenBank/DDBJ whole genome shotgun (WGS) entry which is preliminary data.</text>
</comment>
<keyword evidence="8" id="KW-0732">Signal</keyword>
<protein>
    <submittedName>
        <fullName evidence="11">L,D-transpeptidase family protein</fullName>
    </submittedName>
</protein>
<keyword evidence="12" id="KW-1185">Reference proteome</keyword>
<name>A0A5D4H103_9HYPH</name>
<evidence type="ECO:0000256" key="3">
    <source>
        <dbReference type="ARBA" id="ARBA00022679"/>
    </source>
</evidence>
<dbReference type="GO" id="GO:0008360">
    <property type="term" value="P:regulation of cell shape"/>
    <property type="evidence" value="ECO:0007669"/>
    <property type="project" value="UniProtKB-KW"/>
</dbReference>
<accession>A0A5D4H103</accession>
<feature type="domain" description="L,D-TPase catalytic" evidence="9">
    <location>
        <begin position="492"/>
        <end position="656"/>
    </location>
</feature>
<dbReference type="GO" id="GO:0016740">
    <property type="term" value="F:transferase activity"/>
    <property type="evidence" value="ECO:0007669"/>
    <property type="project" value="UniProtKB-KW"/>
</dbReference>
<evidence type="ECO:0000256" key="8">
    <source>
        <dbReference type="SAM" id="SignalP"/>
    </source>
</evidence>
<dbReference type="AlphaFoldDB" id="A0A5D4H103"/>
<evidence type="ECO:0000256" key="6">
    <source>
        <dbReference type="ARBA" id="ARBA00023316"/>
    </source>
</evidence>
<evidence type="ECO:0000313" key="12">
    <source>
        <dbReference type="Proteomes" id="UP000323258"/>
    </source>
</evidence>
<dbReference type="PANTHER" id="PTHR41533">
    <property type="entry name" value="L,D-TRANSPEPTIDASE HI_1667-RELATED"/>
    <property type="match status" value="1"/>
</dbReference>
<keyword evidence="6" id="KW-0961">Cell wall biogenesis/degradation</keyword>
<dbReference type="GO" id="GO:0071555">
    <property type="term" value="P:cell wall organization"/>
    <property type="evidence" value="ECO:0007669"/>
    <property type="project" value="UniProtKB-KW"/>
</dbReference>
<dbReference type="OrthoDB" id="9778545at2"/>
<feature type="region of interest" description="Disordered" evidence="7">
    <location>
        <begin position="121"/>
        <end position="168"/>
    </location>
</feature>
<dbReference type="RefSeq" id="WP_148913905.1">
    <property type="nucleotide sequence ID" value="NZ_VSZS01000058.1"/>
</dbReference>
<keyword evidence="3" id="KW-0808">Transferase</keyword>
<dbReference type="Gene3D" id="2.40.440.10">
    <property type="entry name" value="L,D-transpeptidase catalytic domain-like"/>
    <property type="match status" value="1"/>
</dbReference>
<sequence length="725" mass="78843">MMRLTRSKALAISTTAMVAILSGVPQAPAQTLMDMLRGNRVQREAPPQAMPPAAPVQRAAPPRVSGPSYYAYKTDALVRVDFAAITPERTDDHAALPPPGVDSQSVGSTVLVAQAVSPVVTETDETVTSVQEEATPVETPASEEAAADEPVTDSQAAQEAAPLDETDQDAAVQDVIERARSVLESTPDVGTAETLTPPAVEETQPGETVAETPAPEPLTDEQIAALQQFELMAEKEAADAIVAHYTASPEYIWVSAGALNDDARAALRVLGDASSHALNPEDYALTVPGAGAGVAELAAFEMELSARVLRYARDAQSGRIDPNRISGYHDFAPKELDRAGLLQSLAESDDVASVLEAQHPQNEQYRALRVELEMLRASAENDIVVAPNTLVRPGETNPEFPKILTLINQRADEAFRAEHGEVLTRHLGSETYVQELGPVIKAAQAAAGVGSDGVIGPRTVQALAGVSKASRIEKVEMALEQARWLPSDLTDRHVFINTPAFTASYVEDGQEKLSMRTVVGGLSTQTYFFQDEIQYVEFHPYWGVPRSILVNKYLPKLYSDPSYLDRNGFEVVDRRGRAIPSSSVNWAQYGANLPYDVRQRPGRGNALGEMKIMFPNSHAIYMHDTPEKHLFDRDNRALSNGCVRLADPRAMAAAVLGWDRQQVDRRLEGQHGRENLSVKVPVYVAYFTAWPNAAGTVEYFNDVYSRDEKTREAIEKVEALRSAGV</sequence>
<evidence type="ECO:0000256" key="5">
    <source>
        <dbReference type="ARBA" id="ARBA00022984"/>
    </source>
</evidence>
<evidence type="ECO:0000256" key="1">
    <source>
        <dbReference type="ARBA" id="ARBA00004752"/>
    </source>
</evidence>
<dbReference type="CDD" id="cd16913">
    <property type="entry name" value="YkuD_like"/>
    <property type="match status" value="1"/>
</dbReference>
<keyword evidence="4" id="KW-0133">Cell shape</keyword>
<feature type="signal peptide" evidence="8">
    <location>
        <begin position="1"/>
        <end position="29"/>
    </location>
</feature>
<evidence type="ECO:0000313" key="11">
    <source>
        <dbReference type="EMBL" id="TYR33699.1"/>
    </source>
</evidence>
<dbReference type="Pfam" id="PF03734">
    <property type="entry name" value="YkuD"/>
    <property type="match status" value="1"/>
</dbReference>
<proteinExistence type="inferred from homology"/>
<dbReference type="Pfam" id="PF20142">
    <property type="entry name" value="Scaffold"/>
    <property type="match status" value="1"/>
</dbReference>
<dbReference type="InterPro" id="IPR038063">
    <property type="entry name" value="Transpep_catalytic_dom"/>
</dbReference>
<dbReference type="InterPro" id="IPR045380">
    <property type="entry name" value="LD_TPept_scaffold_dom"/>
</dbReference>
<keyword evidence="5" id="KW-0573">Peptidoglycan synthesis</keyword>
<evidence type="ECO:0000256" key="7">
    <source>
        <dbReference type="SAM" id="MobiDB-lite"/>
    </source>
</evidence>
<dbReference type="Proteomes" id="UP000323258">
    <property type="component" value="Unassembled WGS sequence"/>
</dbReference>
<feature type="region of interest" description="Disordered" evidence="7">
    <location>
        <begin position="182"/>
        <end position="217"/>
    </location>
</feature>
<evidence type="ECO:0000259" key="10">
    <source>
        <dbReference type="Pfam" id="PF20142"/>
    </source>
</evidence>
<evidence type="ECO:0000259" key="9">
    <source>
        <dbReference type="Pfam" id="PF03734"/>
    </source>
</evidence>
<dbReference type="GO" id="GO:0004180">
    <property type="term" value="F:carboxypeptidase activity"/>
    <property type="evidence" value="ECO:0007669"/>
    <property type="project" value="UniProtKB-ARBA"/>
</dbReference>
<comment type="pathway">
    <text evidence="1">Cell wall biogenesis; peptidoglycan biosynthesis.</text>
</comment>
<dbReference type="UniPathway" id="UPA00219"/>
<feature type="chain" id="PRO_5022673844" evidence="8">
    <location>
        <begin position="30"/>
        <end position="725"/>
    </location>
</feature>
<reference evidence="11 12" key="2">
    <citation type="submission" date="2019-09" db="EMBL/GenBank/DDBJ databases">
        <title>Mesorhizobium sp. MaA-C15 isolated from Microcystis aeruginosa.</title>
        <authorList>
            <person name="Jeong S.E."/>
            <person name="Jin H.M."/>
            <person name="Jeon C.O."/>
        </authorList>
    </citation>
    <scope>NUCLEOTIDE SEQUENCE [LARGE SCALE GENOMIC DNA]</scope>
    <source>
        <strain evidence="11 12">MaA-C15</strain>
    </source>
</reference>
<dbReference type="InterPro" id="IPR005490">
    <property type="entry name" value="LD_TPept_cat_dom"/>
</dbReference>
<dbReference type="PANTHER" id="PTHR41533:SF2">
    <property type="entry name" value="BLR7131 PROTEIN"/>
    <property type="match status" value="1"/>
</dbReference>
<feature type="domain" description="L,D-transpeptidase scaffold" evidence="10">
    <location>
        <begin position="242"/>
        <end position="372"/>
    </location>
</feature>
<dbReference type="InterPro" id="IPR052905">
    <property type="entry name" value="LD-transpeptidase_YkuD-like"/>
</dbReference>
<reference evidence="11 12" key="1">
    <citation type="submission" date="2019-08" db="EMBL/GenBank/DDBJ databases">
        <authorList>
            <person name="Seo Y.L."/>
        </authorList>
    </citation>
    <scope>NUCLEOTIDE SEQUENCE [LARGE SCALE GENOMIC DNA]</scope>
    <source>
        <strain evidence="11 12">MaA-C15</strain>
    </source>
</reference>
<comment type="similarity">
    <text evidence="2">Belongs to the YkuD family.</text>
</comment>
<evidence type="ECO:0000256" key="4">
    <source>
        <dbReference type="ARBA" id="ARBA00022960"/>
    </source>
</evidence>
<dbReference type="GO" id="GO:0009252">
    <property type="term" value="P:peptidoglycan biosynthetic process"/>
    <property type="evidence" value="ECO:0007669"/>
    <property type="project" value="UniProtKB-UniPathway"/>
</dbReference>
<dbReference type="EMBL" id="VSZS01000058">
    <property type="protein sequence ID" value="TYR33699.1"/>
    <property type="molecule type" value="Genomic_DNA"/>
</dbReference>
<organism evidence="11 12">
    <name type="scientific">Neoaquamicrobium microcysteis</name>
    <dbReference type="NCBI Taxonomy" id="2682781"/>
    <lineage>
        <taxon>Bacteria</taxon>
        <taxon>Pseudomonadati</taxon>
        <taxon>Pseudomonadota</taxon>
        <taxon>Alphaproteobacteria</taxon>
        <taxon>Hyphomicrobiales</taxon>
        <taxon>Phyllobacteriaceae</taxon>
        <taxon>Neoaquamicrobium</taxon>
    </lineage>
</organism>